<dbReference type="HAMAP" id="MF_00693">
    <property type="entry name" value="Transcrip_reg_TACO1"/>
    <property type="match status" value="1"/>
</dbReference>
<name>A0A0E2E7P4_TREDN</name>
<evidence type="ECO:0000256" key="4">
    <source>
        <dbReference type="ARBA" id="ARBA00023125"/>
    </source>
</evidence>
<evidence type="ECO:0000259" key="8">
    <source>
        <dbReference type="Pfam" id="PF20772"/>
    </source>
</evidence>
<dbReference type="PANTHER" id="PTHR12532">
    <property type="entry name" value="TRANSLATIONAL ACTIVATOR OF CYTOCHROME C OXIDASE 1"/>
    <property type="match status" value="1"/>
</dbReference>
<dbReference type="FunFam" id="3.30.70.980:FF:000002">
    <property type="entry name" value="Probable transcriptional regulatory protein YebC"/>
    <property type="match status" value="1"/>
</dbReference>
<dbReference type="GO" id="GO:0006355">
    <property type="term" value="P:regulation of DNA-templated transcription"/>
    <property type="evidence" value="ECO:0007669"/>
    <property type="project" value="UniProtKB-UniRule"/>
</dbReference>
<reference evidence="9" key="1">
    <citation type="submission" date="2012-01" db="EMBL/GenBank/DDBJ databases">
        <title>The Genome Sequence of Treponema denticola H-22.</title>
        <authorList>
            <consortium name="The Broad Institute Genome Sequencing Platform"/>
            <person name="Earl A."/>
            <person name="Ward D."/>
            <person name="Feldgarden M."/>
            <person name="Gevers D."/>
            <person name="Blanton J.M."/>
            <person name="Fenno C.J."/>
            <person name="Baranova O.V."/>
            <person name="Mathney J."/>
            <person name="Dewhirst F.E."/>
            <person name="Izard J."/>
            <person name="Young S.K."/>
            <person name="Zeng Q."/>
            <person name="Gargeya S."/>
            <person name="Fitzgerald M."/>
            <person name="Haas B."/>
            <person name="Abouelleil A."/>
            <person name="Alvarado L."/>
            <person name="Arachchi H.M."/>
            <person name="Berlin A."/>
            <person name="Chapman S.B."/>
            <person name="Gearin G."/>
            <person name="Goldberg J."/>
            <person name="Griggs A."/>
            <person name="Gujja S."/>
            <person name="Hansen M."/>
            <person name="Heiman D."/>
            <person name="Howarth C."/>
            <person name="Larimer J."/>
            <person name="Lui A."/>
            <person name="MacDonald P.J.P."/>
            <person name="McCowen C."/>
            <person name="Montmayeur A."/>
            <person name="Murphy C."/>
            <person name="Neiman D."/>
            <person name="Pearson M."/>
            <person name="Priest M."/>
            <person name="Roberts A."/>
            <person name="Saif S."/>
            <person name="Shea T."/>
            <person name="Sisk P."/>
            <person name="Stolte C."/>
            <person name="Sykes S."/>
            <person name="Wortman J."/>
            <person name="Nusbaum C."/>
            <person name="Birren B."/>
        </authorList>
    </citation>
    <scope>NUCLEOTIDE SEQUENCE [LARGE SCALE GENOMIC DNA]</scope>
    <source>
        <strain evidence="9">H-22</strain>
    </source>
</reference>
<dbReference type="PANTHER" id="PTHR12532:SF6">
    <property type="entry name" value="TRANSCRIPTIONAL REGULATORY PROTEIN YEBC-RELATED"/>
    <property type="match status" value="1"/>
</dbReference>
<dbReference type="GO" id="GO:0003677">
    <property type="term" value="F:DNA binding"/>
    <property type="evidence" value="ECO:0007669"/>
    <property type="project" value="UniProtKB-UniRule"/>
</dbReference>
<accession>A0A0E2E7P4</accession>
<feature type="domain" description="TACO1/YebC-like second and third" evidence="7">
    <location>
        <begin position="82"/>
        <end position="237"/>
    </location>
</feature>
<dbReference type="InterPro" id="IPR029072">
    <property type="entry name" value="YebC-like"/>
</dbReference>
<proteinExistence type="inferred from homology"/>
<keyword evidence="5 6" id="KW-0804">Transcription</keyword>
<dbReference type="GO" id="GO:0005829">
    <property type="term" value="C:cytosol"/>
    <property type="evidence" value="ECO:0007669"/>
    <property type="project" value="TreeGrafter"/>
</dbReference>
<keyword evidence="2 6" id="KW-0963">Cytoplasm</keyword>
<dbReference type="FunFam" id="1.10.10.200:FF:000002">
    <property type="entry name" value="Probable transcriptional regulatory protein CLM62_37755"/>
    <property type="match status" value="1"/>
</dbReference>
<dbReference type="PATRIC" id="fig|999432.5.peg.287"/>
<keyword evidence="3 6" id="KW-0805">Transcription regulation</keyword>
<evidence type="ECO:0000313" key="9">
    <source>
        <dbReference type="EMBL" id="EMB36086.1"/>
    </source>
</evidence>
<organism evidence="9">
    <name type="scientific">Treponema denticola H-22</name>
    <dbReference type="NCBI Taxonomy" id="999432"/>
    <lineage>
        <taxon>Bacteria</taxon>
        <taxon>Pseudomonadati</taxon>
        <taxon>Spirochaetota</taxon>
        <taxon>Spirochaetia</taxon>
        <taxon>Spirochaetales</taxon>
        <taxon>Treponemataceae</taxon>
        <taxon>Treponema</taxon>
    </lineage>
</organism>
<evidence type="ECO:0000256" key="3">
    <source>
        <dbReference type="ARBA" id="ARBA00023015"/>
    </source>
</evidence>
<dbReference type="RefSeq" id="WP_002668967.1">
    <property type="nucleotide sequence ID" value="NZ_CM001795.1"/>
</dbReference>
<dbReference type="Gene3D" id="1.10.10.200">
    <property type="match status" value="1"/>
</dbReference>
<dbReference type="Pfam" id="PF20772">
    <property type="entry name" value="TACO1_YebC_N"/>
    <property type="match status" value="1"/>
</dbReference>
<dbReference type="NCBIfam" id="NF001030">
    <property type="entry name" value="PRK00110.1"/>
    <property type="match status" value="1"/>
</dbReference>
<dbReference type="GeneID" id="2739888"/>
<comment type="similarity">
    <text evidence="1 6">Belongs to the TACO1 family.</text>
</comment>
<dbReference type="HOGENOM" id="CLU_062974_2_2_12"/>
<comment type="subcellular location">
    <subcellularLocation>
        <location evidence="6">Cytoplasm</location>
    </subcellularLocation>
</comment>
<evidence type="ECO:0000259" key="7">
    <source>
        <dbReference type="Pfam" id="PF01709"/>
    </source>
</evidence>
<dbReference type="InterPro" id="IPR002876">
    <property type="entry name" value="Transcrip_reg_TACO1-like"/>
</dbReference>
<dbReference type="InterPro" id="IPR017856">
    <property type="entry name" value="Integrase-like_N"/>
</dbReference>
<dbReference type="SUPFAM" id="SSF75625">
    <property type="entry name" value="YebC-like"/>
    <property type="match status" value="1"/>
</dbReference>
<sequence>MSGHSKWATIKHAKGAADAKRGQLFTKFIKEISIAAKMGGGDPATNPRLRTAVLKARAANMPKDNIERAIKKGTGELGAVNYEELLYEGYGPGGVAVLVEVLTDNKNRTAASVRNIFTKSGGNLGATGSVAYMFNRKGVIEYDAEVVSEEAIMEAALEAGAEDIATEDGVITVTTDPNDFASVLEALQEKGFESVSAAVSMVPDTYVALDADTTQKALKMIDKLEEDDDVQTVSSNIEIPEGFEMPE</sequence>
<dbReference type="NCBIfam" id="NF009044">
    <property type="entry name" value="PRK12378.1"/>
    <property type="match status" value="1"/>
</dbReference>
<comment type="caution">
    <text evidence="9">The sequence shown here is derived from an EMBL/GenBank/DDBJ whole genome shotgun (WGS) entry which is preliminary data.</text>
</comment>
<dbReference type="Proteomes" id="UP000011705">
    <property type="component" value="Chromosome"/>
</dbReference>
<dbReference type="Pfam" id="PF01709">
    <property type="entry name" value="Transcrip_reg"/>
    <property type="match status" value="1"/>
</dbReference>
<evidence type="ECO:0000256" key="1">
    <source>
        <dbReference type="ARBA" id="ARBA00008724"/>
    </source>
</evidence>
<dbReference type="InterPro" id="IPR026564">
    <property type="entry name" value="Transcrip_reg_TACO1-like_dom3"/>
</dbReference>
<evidence type="ECO:0000256" key="5">
    <source>
        <dbReference type="ARBA" id="ARBA00023163"/>
    </source>
</evidence>
<evidence type="ECO:0000256" key="6">
    <source>
        <dbReference type="HAMAP-Rule" id="MF_00693"/>
    </source>
</evidence>
<dbReference type="NCBIfam" id="TIGR01033">
    <property type="entry name" value="YebC/PmpR family DNA-binding transcriptional regulator"/>
    <property type="match status" value="1"/>
</dbReference>
<dbReference type="Gene3D" id="3.30.70.980">
    <property type="match status" value="2"/>
</dbReference>
<dbReference type="InterPro" id="IPR048300">
    <property type="entry name" value="TACO1_YebC-like_2nd/3rd_dom"/>
</dbReference>
<dbReference type="EMBL" id="AGDV01000001">
    <property type="protein sequence ID" value="EMB36086.1"/>
    <property type="molecule type" value="Genomic_DNA"/>
</dbReference>
<dbReference type="InterPro" id="IPR049083">
    <property type="entry name" value="TACO1_YebC_N"/>
</dbReference>
<gene>
    <name evidence="9" type="ORF">HMPREF9726_00278</name>
</gene>
<protein>
    <recommendedName>
        <fullName evidence="6">Probable transcriptional regulatory protein HMPREF9726_00278</fullName>
    </recommendedName>
</protein>
<evidence type="ECO:0000256" key="2">
    <source>
        <dbReference type="ARBA" id="ARBA00022490"/>
    </source>
</evidence>
<keyword evidence="4 6" id="KW-0238">DNA-binding</keyword>
<feature type="domain" description="TACO1/YebC-like N-terminal" evidence="8">
    <location>
        <begin position="5"/>
        <end position="76"/>
    </location>
</feature>
<dbReference type="AlphaFoldDB" id="A0A0E2E7P4"/>
<dbReference type="SMR" id="A0A0E2E7P4"/>